<sequence>MSVDLLEAPVTGSRLDRWWERMLRTERRRKLWIRGGPAAVTLLAFVLRFWNLGHPHSLVFDETFYVKDSWSLWLNGYESTWPDGADEGFANGDAGSPSTNPSYVVHPPLGKWLIALGIAVFGIDDSTGWRISTVIAGTLAVLLVTLIAKRLFTSSILAVLAGFLFAVDGHAIVMARVSLLDNFVMFFVLAGFGAILLDRSWHASRLAAKVASARARGADPAWGPVLWWRPWLLAAGVAFGAATAVKWNGLYFLAAFGVYVIVTDLLLRRRLGLSLWASAAVLKQGPVSFVTLVPVAAVVYLASWTGWIRTSGGYDRQWADAVGNAWTGTFAWVPHWFQSLLHYHQSAYSFHVGLSTPHPYAANPLGWLLMIRPTSMYYQSPATGTDGCAWDACSSAITSIGNPLIWWGAAVALGYCVYRLVRYREWQVGLIVLGVAAGYLPWLLYLNRTVFQFYTIVFEPYLILALVFAIGKILGSRDDPEERRFAGVGVIGVFVTITTLLSIFWYPLWTAITVPYWFWHLHAWLPSWV</sequence>
<feature type="transmembrane region" description="Helical" evidence="1">
    <location>
        <begin position="226"/>
        <end position="244"/>
    </location>
</feature>
<dbReference type="InterPro" id="IPR038731">
    <property type="entry name" value="RgtA/B/C-like"/>
</dbReference>
<feature type="transmembrane region" description="Helical" evidence="1">
    <location>
        <begin position="404"/>
        <end position="421"/>
    </location>
</feature>
<evidence type="ECO:0000313" key="5">
    <source>
        <dbReference type="Proteomes" id="UP000190827"/>
    </source>
</evidence>
<feature type="transmembrane region" description="Helical" evidence="1">
    <location>
        <begin position="155"/>
        <end position="173"/>
    </location>
</feature>
<feature type="transmembrane region" description="Helical" evidence="1">
    <location>
        <begin position="486"/>
        <end position="508"/>
    </location>
</feature>
<dbReference type="GO" id="GO:0016757">
    <property type="term" value="F:glycosyltransferase activity"/>
    <property type="evidence" value="ECO:0007669"/>
    <property type="project" value="UniProtKB-KW"/>
</dbReference>
<dbReference type="InterPro" id="IPR032421">
    <property type="entry name" value="PMT_4TMC"/>
</dbReference>
<dbReference type="Pfam" id="PF16192">
    <property type="entry name" value="PMT_4TMC"/>
    <property type="match status" value="1"/>
</dbReference>
<evidence type="ECO:0000259" key="3">
    <source>
        <dbReference type="Pfam" id="PF16192"/>
    </source>
</evidence>
<comment type="caution">
    <text evidence="4">The sequence shown here is derived from an EMBL/GenBank/DDBJ whole genome shotgun (WGS) entry which is preliminary data.</text>
</comment>
<name>A0ABY1LK37_9MICO</name>
<keyword evidence="1 4" id="KW-0328">Glycosyltransferase</keyword>
<dbReference type="Proteomes" id="UP000190827">
    <property type="component" value="Unassembled WGS sequence"/>
</dbReference>
<protein>
    <recommendedName>
        <fullName evidence="1">Polyprenol-phosphate-mannose--protein mannosyltransferase</fullName>
        <ecNumber evidence="1">2.4.1.-</ecNumber>
    </recommendedName>
</protein>
<comment type="subcellular location">
    <subcellularLocation>
        <location evidence="1">Cell membrane</location>
    </subcellularLocation>
</comment>
<evidence type="ECO:0000256" key="1">
    <source>
        <dbReference type="RuleBase" id="RU367007"/>
    </source>
</evidence>
<feature type="domain" description="Protein O-mannosyl-transferase C-terminal four TM" evidence="3">
    <location>
        <begin position="337"/>
        <end position="528"/>
    </location>
</feature>
<keyword evidence="1" id="KW-0812">Transmembrane</keyword>
<feature type="transmembrane region" description="Helical" evidence="1">
    <location>
        <begin position="287"/>
        <end position="308"/>
    </location>
</feature>
<keyword evidence="1" id="KW-1003">Cell membrane</keyword>
<keyword evidence="1" id="KW-0472">Membrane</keyword>
<feature type="transmembrane region" description="Helical" evidence="1">
    <location>
        <begin position="179"/>
        <end position="197"/>
    </location>
</feature>
<feature type="transmembrane region" description="Helical" evidence="1">
    <location>
        <begin position="250"/>
        <end position="267"/>
    </location>
</feature>
<dbReference type="Pfam" id="PF13231">
    <property type="entry name" value="PMT_2"/>
    <property type="match status" value="1"/>
</dbReference>
<organism evidence="4 5">
    <name type="scientific">Plantibacter cousiniae</name>
    <name type="common">nom. nud.</name>
    <dbReference type="NCBI Taxonomy" id="199709"/>
    <lineage>
        <taxon>Bacteria</taxon>
        <taxon>Bacillati</taxon>
        <taxon>Actinomycetota</taxon>
        <taxon>Actinomycetes</taxon>
        <taxon>Micrococcales</taxon>
        <taxon>Microbacteriaceae</taxon>
        <taxon>Plantibacter</taxon>
    </lineage>
</organism>
<accession>A0ABY1LK37</accession>
<feature type="transmembrane region" description="Helical" evidence="1">
    <location>
        <begin position="428"/>
        <end position="445"/>
    </location>
</feature>
<dbReference type="PANTHER" id="PTHR10050:SF46">
    <property type="entry name" value="PROTEIN O-MANNOSYL-TRANSFERASE 2"/>
    <property type="match status" value="1"/>
</dbReference>
<dbReference type="InterPro" id="IPR027005">
    <property type="entry name" value="PMT-like"/>
</dbReference>
<dbReference type="EMBL" id="FUZO01000001">
    <property type="protein sequence ID" value="SKC51914.1"/>
    <property type="molecule type" value="Genomic_DNA"/>
</dbReference>
<comment type="similarity">
    <text evidence="1">Belongs to the glycosyltransferase 39 family.</text>
</comment>
<proteinExistence type="inferred from homology"/>
<comment type="function">
    <text evidence="1">Protein O-mannosyltransferase that catalyzes the transfer of a single mannose residue from a polyprenol phospho-mannosyl lipidic donor to the hydroxyl group of selected serine and threonine residues in acceptor proteins.</text>
</comment>
<feature type="transmembrane region" description="Helical" evidence="1">
    <location>
        <begin position="129"/>
        <end position="148"/>
    </location>
</feature>
<keyword evidence="1" id="KW-0808">Transferase</keyword>
<keyword evidence="1" id="KW-1133">Transmembrane helix</keyword>
<feature type="transmembrane region" description="Helical" evidence="1">
    <location>
        <begin position="451"/>
        <end position="474"/>
    </location>
</feature>
<feature type="transmembrane region" description="Helical" evidence="1">
    <location>
        <begin position="31"/>
        <end position="50"/>
    </location>
</feature>
<reference evidence="4 5" key="1">
    <citation type="submission" date="2017-02" db="EMBL/GenBank/DDBJ databases">
        <authorList>
            <person name="Varghese N."/>
            <person name="Submissions S."/>
        </authorList>
    </citation>
    <scope>NUCLEOTIDE SEQUENCE [LARGE SCALE GENOMIC DNA]</scope>
    <source>
        <strain evidence="4 5">VKM Ac-1787</strain>
    </source>
</reference>
<evidence type="ECO:0000259" key="2">
    <source>
        <dbReference type="Pfam" id="PF13231"/>
    </source>
</evidence>
<feature type="domain" description="Glycosyltransferase RgtA/B/C/D-like" evidence="2">
    <location>
        <begin position="106"/>
        <end position="189"/>
    </location>
</feature>
<evidence type="ECO:0000313" key="4">
    <source>
        <dbReference type="EMBL" id="SKC51914.1"/>
    </source>
</evidence>
<dbReference type="PANTHER" id="PTHR10050">
    <property type="entry name" value="DOLICHYL-PHOSPHATE-MANNOSE--PROTEIN MANNOSYLTRANSFERASE"/>
    <property type="match status" value="1"/>
</dbReference>
<keyword evidence="5" id="KW-1185">Reference proteome</keyword>
<dbReference type="EC" id="2.4.1.-" evidence="1"/>
<gene>
    <name evidence="4" type="ORF">SAMN06295973_1611</name>
</gene>
<comment type="pathway">
    <text evidence="1">Protein modification; protein glycosylation.</text>
</comment>